<sequence length="30" mass="3299">MIEPERDEGIVANLAATFLNPADRCLALRV</sequence>
<dbReference type="EMBL" id="UINC01046039">
    <property type="protein sequence ID" value="SVB53542.1"/>
    <property type="molecule type" value="Genomic_DNA"/>
</dbReference>
<reference evidence="1" key="1">
    <citation type="submission" date="2018-05" db="EMBL/GenBank/DDBJ databases">
        <authorList>
            <person name="Lanie J.A."/>
            <person name="Ng W.-L."/>
            <person name="Kazmierczak K.M."/>
            <person name="Andrzejewski T.M."/>
            <person name="Davidsen T.M."/>
            <person name="Wayne K.J."/>
            <person name="Tettelin H."/>
            <person name="Glass J.I."/>
            <person name="Rusch D."/>
            <person name="Podicherti R."/>
            <person name="Tsui H.-C.T."/>
            <person name="Winkler M.E."/>
        </authorList>
    </citation>
    <scope>NUCLEOTIDE SEQUENCE</scope>
</reference>
<evidence type="ECO:0000313" key="1">
    <source>
        <dbReference type="EMBL" id="SVB53542.1"/>
    </source>
</evidence>
<name>A0A382ET86_9ZZZZ</name>
<accession>A0A382ET86</accession>
<gene>
    <name evidence="1" type="ORF">METZ01_LOCUS206396</name>
</gene>
<dbReference type="AlphaFoldDB" id="A0A382ET86"/>
<organism evidence="1">
    <name type="scientific">marine metagenome</name>
    <dbReference type="NCBI Taxonomy" id="408172"/>
    <lineage>
        <taxon>unclassified sequences</taxon>
        <taxon>metagenomes</taxon>
        <taxon>ecological metagenomes</taxon>
    </lineage>
</organism>
<proteinExistence type="predicted"/>
<protein>
    <submittedName>
        <fullName evidence="1">Uncharacterized protein</fullName>
    </submittedName>
</protein>